<dbReference type="Proteomes" id="UP001163046">
    <property type="component" value="Unassembled WGS sequence"/>
</dbReference>
<sequence length="146" mass="16189">MSCSSSPLYPPRPMTLTTTAIIPTKSIQELSCSSGWTKYGTSCYKPFNNKMSWSDANDHCQRHGGSLIAINDAKEQNFVNRMTRQLFWRLRVWIGLRRGPEGKFCVGTTVKHLTIPSGSGTSLTTYSVRKTAPNVPILGSMAGHFM</sequence>
<dbReference type="InterPro" id="IPR016187">
    <property type="entry name" value="CTDL_fold"/>
</dbReference>
<dbReference type="InterPro" id="IPR016186">
    <property type="entry name" value="C-type_lectin-like/link_sf"/>
</dbReference>
<dbReference type="Gene3D" id="3.10.100.10">
    <property type="entry name" value="Mannose-Binding Protein A, subunit A"/>
    <property type="match status" value="1"/>
</dbReference>
<dbReference type="InterPro" id="IPR050111">
    <property type="entry name" value="C-type_lectin/snaclec_domain"/>
</dbReference>
<comment type="caution">
    <text evidence="2">The sequence shown here is derived from an EMBL/GenBank/DDBJ whole genome shotgun (WGS) entry which is preliminary data.</text>
</comment>
<proteinExistence type="predicted"/>
<dbReference type="EMBL" id="MU825883">
    <property type="protein sequence ID" value="KAJ7384936.1"/>
    <property type="molecule type" value="Genomic_DNA"/>
</dbReference>
<dbReference type="PANTHER" id="PTHR22803">
    <property type="entry name" value="MANNOSE, PHOSPHOLIPASE, LECTIN RECEPTOR RELATED"/>
    <property type="match status" value="1"/>
</dbReference>
<name>A0A9W9ZNQ6_9CNID</name>
<gene>
    <name evidence="2" type="primary">MRC1_9</name>
    <name evidence="2" type="ORF">OS493_018624</name>
</gene>
<evidence type="ECO:0000313" key="3">
    <source>
        <dbReference type="Proteomes" id="UP001163046"/>
    </source>
</evidence>
<keyword evidence="3" id="KW-1185">Reference proteome</keyword>
<feature type="domain" description="C-type lectin" evidence="1">
    <location>
        <begin position="39"/>
        <end position="104"/>
    </location>
</feature>
<dbReference type="Pfam" id="PF00059">
    <property type="entry name" value="Lectin_C"/>
    <property type="match status" value="1"/>
</dbReference>
<reference evidence="2" key="1">
    <citation type="submission" date="2023-01" db="EMBL/GenBank/DDBJ databases">
        <title>Genome assembly of the deep-sea coral Lophelia pertusa.</title>
        <authorList>
            <person name="Herrera S."/>
            <person name="Cordes E."/>
        </authorList>
    </citation>
    <scope>NUCLEOTIDE SEQUENCE</scope>
    <source>
        <strain evidence="2">USNM1676648</strain>
        <tissue evidence="2">Polyp</tissue>
    </source>
</reference>
<dbReference type="SMART" id="SM00034">
    <property type="entry name" value="CLECT"/>
    <property type="match status" value="1"/>
</dbReference>
<evidence type="ECO:0000259" key="1">
    <source>
        <dbReference type="PROSITE" id="PS50041"/>
    </source>
</evidence>
<dbReference type="InterPro" id="IPR001304">
    <property type="entry name" value="C-type_lectin-like"/>
</dbReference>
<protein>
    <submittedName>
        <fullName evidence="2">Chromatin-modulating protein mrc1</fullName>
    </submittedName>
</protein>
<dbReference type="OrthoDB" id="418245at2759"/>
<evidence type="ECO:0000313" key="2">
    <source>
        <dbReference type="EMBL" id="KAJ7384936.1"/>
    </source>
</evidence>
<dbReference type="PROSITE" id="PS50041">
    <property type="entry name" value="C_TYPE_LECTIN_2"/>
    <property type="match status" value="1"/>
</dbReference>
<dbReference type="AlphaFoldDB" id="A0A9W9ZNQ6"/>
<organism evidence="2 3">
    <name type="scientific">Desmophyllum pertusum</name>
    <dbReference type="NCBI Taxonomy" id="174260"/>
    <lineage>
        <taxon>Eukaryota</taxon>
        <taxon>Metazoa</taxon>
        <taxon>Cnidaria</taxon>
        <taxon>Anthozoa</taxon>
        <taxon>Hexacorallia</taxon>
        <taxon>Scleractinia</taxon>
        <taxon>Caryophylliina</taxon>
        <taxon>Caryophylliidae</taxon>
        <taxon>Desmophyllum</taxon>
    </lineage>
</organism>
<accession>A0A9W9ZNQ6</accession>
<dbReference type="SUPFAM" id="SSF56436">
    <property type="entry name" value="C-type lectin-like"/>
    <property type="match status" value="1"/>
</dbReference>